<accession>A0A6J7QDW2</accession>
<reference evidence="1" key="1">
    <citation type="submission" date="2020-05" db="EMBL/GenBank/DDBJ databases">
        <authorList>
            <person name="Chiriac C."/>
            <person name="Salcher M."/>
            <person name="Ghai R."/>
            <person name="Kavagutti S V."/>
        </authorList>
    </citation>
    <scope>NUCLEOTIDE SEQUENCE</scope>
</reference>
<dbReference type="EMBL" id="CAFBPD010000195">
    <property type="protein sequence ID" value="CAB5015828.1"/>
    <property type="molecule type" value="Genomic_DNA"/>
</dbReference>
<evidence type="ECO:0000313" key="1">
    <source>
        <dbReference type="EMBL" id="CAB5015828.1"/>
    </source>
</evidence>
<sequence length="47" mass="5157">MPTHGQPFVTGERLRVFDEGTGMYEAVVVGVEWDTAFIEVSSEPLAT</sequence>
<name>A0A6J7QDW2_9ZZZZ</name>
<protein>
    <submittedName>
        <fullName evidence="1">Unannotated protein</fullName>
    </submittedName>
</protein>
<gene>
    <name evidence="1" type="ORF">UFOPK4061_01111</name>
</gene>
<dbReference type="AlphaFoldDB" id="A0A6J7QDW2"/>
<organism evidence="1">
    <name type="scientific">freshwater metagenome</name>
    <dbReference type="NCBI Taxonomy" id="449393"/>
    <lineage>
        <taxon>unclassified sequences</taxon>
        <taxon>metagenomes</taxon>
        <taxon>ecological metagenomes</taxon>
    </lineage>
</organism>
<proteinExistence type="predicted"/>